<reference evidence="3 4" key="1">
    <citation type="submission" date="2019-07" db="EMBL/GenBank/DDBJ databases">
        <title>Genome sequencing of 100 strains of the haloalkaliphilic chemolithoautotrophic sulfur-oxidizing bacterium Thioalkalivibrio.</title>
        <authorList>
            <person name="Muyzer G."/>
        </authorList>
    </citation>
    <scope>NUCLEOTIDE SEQUENCE [LARGE SCALE GENOMIC DNA]</scope>
    <source>
        <strain evidence="3 4">ASO4-4</strain>
    </source>
</reference>
<evidence type="ECO:0000313" key="4">
    <source>
        <dbReference type="Proteomes" id="UP000318307"/>
    </source>
</evidence>
<accession>A0A562RTY4</accession>
<dbReference type="GO" id="GO:0004781">
    <property type="term" value="F:sulfate adenylyltransferase (ATP) activity"/>
    <property type="evidence" value="ECO:0007669"/>
    <property type="project" value="TreeGrafter"/>
</dbReference>
<dbReference type="GO" id="GO:0019379">
    <property type="term" value="P:sulfate assimilation, phosphoadenylyl sulfate reduction by phosphoadenylyl-sulfate reductase (thioredoxin)"/>
    <property type="evidence" value="ECO:0007669"/>
    <property type="project" value="TreeGrafter"/>
</dbReference>
<evidence type="ECO:0000256" key="1">
    <source>
        <dbReference type="ARBA" id="ARBA00022679"/>
    </source>
</evidence>
<name>A0A562RTY4_9BACT</name>
<dbReference type="SUPFAM" id="SSF52540">
    <property type="entry name" value="P-loop containing nucleoside triphosphate hydrolases"/>
    <property type="match status" value="1"/>
</dbReference>
<keyword evidence="3" id="KW-0418">Kinase</keyword>
<comment type="caution">
    <text evidence="3">The sequence shown here is derived from an EMBL/GenBank/DDBJ whole genome shotgun (WGS) entry which is preliminary data.</text>
</comment>
<dbReference type="GO" id="GO:0010134">
    <property type="term" value="P:sulfate assimilation via adenylyl sulfate reduction"/>
    <property type="evidence" value="ECO:0007669"/>
    <property type="project" value="TreeGrafter"/>
</dbReference>
<evidence type="ECO:0000259" key="2">
    <source>
        <dbReference type="Pfam" id="PF01583"/>
    </source>
</evidence>
<dbReference type="GO" id="GO:0005737">
    <property type="term" value="C:cytoplasm"/>
    <property type="evidence" value="ECO:0007669"/>
    <property type="project" value="TreeGrafter"/>
</dbReference>
<dbReference type="PANTHER" id="PTHR42700">
    <property type="entry name" value="SULFATE ADENYLYLTRANSFERASE"/>
    <property type="match status" value="1"/>
</dbReference>
<keyword evidence="1" id="KW-0808">Transferase</keyword>
<dbReference type="InterPro" id="IPR059117">
    <property type="entry name" value="APS_kinase_dom"/>
</dbReference>
<protein>
    <submittedName>
        <fullName evidence="3">Adenylylsulfate kinase</fullName>
    </submittedName>
</protein>
<dbReference type="RefSeq" id="WP_186442988.1">
    <property type="nucleotide sequence ID" value="NZ_VLLC01000010.1"/>
</dbReference>
<dbReference type="PANTHER" id="PTHR42700:SF1">
    <property type="entry name" value="SULFATE ADENYLYLTRANSFERASE"/>
    <property type="match status" value="1"/>
</dbReference>
<evidence type="ECO:0000313" key="3">
    <source>
        <dbReference type="EMBL" id="TWI72363.1"/>
    </source>
</evidence>
<dbReference type="InterPro" id="IPR027417">
    <property type="entry name" value="P-loop_NTPase"/>
</dbReference>
<gene>
    <name evidence="3" type="ORF">LZ24_01505</name>
</gene>
<keyword evidence="4" id="KW-1185">Reference proteome</keyword>
<dbReference type="AlphaFoldDB" id="A0A562RTY4"/>
<dbReference type="InterPro" id="IPR050512">
    <property type="entry name" value="Sulf_AdTrans/APS_kinase"/>
</dbReference>
<proteinExistence type="predicted"/>
<feature type="domain" description="APS kinase" evidence="2">
    <location>
        <begin position="12"/>
        <end position="158"/>
    </location>
</feature>
<dbReference type="EMBL" id="VLLC01000010">
    <property type="protein sequence ID" value="TWI72363.1"/>
    <property type="molecule type" value="Genomic_DNA"/>
</dbReference>
<dbReference type="Pfam" id="PF01583">
    <property type="entry name" value="APS_kinase"/>
    <property type="match status" value="1"/>
</dbReference>
<dbReference type="NCBIfam" id="NF004041">
    <property type="entry name" value="PRK05541.1"/>
    <property type="match status" value="1"/>
</dbReference>
<organism evidence="3 4">
    <name type="scientific">Desulfobotulus alkaliphilus</name>
    <dbReference type="NCBI Taxonomy" id="622671"/>
    <lineage>
        <taxon>Bacteria</taxon>
        <taxon>Pseudomonadati</taxon>
        <taxon>Thermodesulfobacteriota</taxon>
        <taxon>Desulfobacteria</taxon>
        <taxon>Desulfobacterales</taxon>
        <taxon>Desulfobacteraceae</taxon>
        <taxon>Desulfobotulus</taxon>
    </lineage>
</organism>
<dbReference type="Gene3D" id="3.40.50.300">
    <property type="entry name" value="P-loop containing nucleotide triphosphate hydrolases"/>
    <property type="match status" value="1"/>
</dbReference>
<dbReference type="GO" id="GO:0016301">
    <property type="term" value="F:kinase activity"/>
    <property type="evidence" value="ECO:0007669"/>
    <property type="project" value="UniProtKB-KW"/>
</dbReference>
<sequence length="186" mass="21005">MPNNIKTDETKKGRVLWITGLSGAGKTTLSRLLFLRLRQLELAPILLDGDELRAVFGQQAYNMQSRLELGYSYINLCKTLSSQGHIVIIAVIGLIKDLHLYRKQQLPDCFDIFLDVPISELQLRDPKGLYLKYRQGLVKDVYGLDLKADPPPSPHLHLRFDPCKNAEDWAAQVEDALSTYLVNGQA</sequence>
<dbReference type="Proteomes" id="UP000318307">
    <property type="component" value="Unassembled WGS sequence"/>
</dbReference>